<proteinExistence type="predicted"/>
<reference evidence="1 2" key="1">
    <citation type="submission" date="2024-05" db="EMBL/GenBank/DDBJ databases">
        <title>Haplotype-resolved chromosome-level genome assembly of Huyou (Citrus changshanensis).</title>
        <authorList>
            <person name="Miao C."/>
            <person name="Chen W."/>
            <person name="Wu Y."/>
            <person name="Wang L."/>
            <person name="Zhao S."/>
            <person name="Grierson D."/>
            <person name="Xu C."/>
            <person name="Chen K."/>
        </authorList>
    </citation>
    <scope>NUCLEOTIDE SEQUENCE [LARGE SCALE GENOMIC DNA]</scope>
    <source>
        <strain evidence="1">01-14</strain>
        <tissue evidence="1">Leaf</tissue>
    </source>
</reference>
<sequence length="36" mass="4310">MNRPTCYHTWKVSNFSTLLDEKSCGCYKWYVGICQF</sequence>
<accession>A0AAP0QRL7</accession>
<name>A0AAP0QRL7_9ROSI</name>
<keyword evidence="2" id="KW-1185">Reference proteome</keyword>
<dbReference type="SUPFAM" id="SSF49599">
    <property type="entry name" value="TRAF domain-like"/>
    <property type="match status" value="1"/>
</dbReference>
<dbReference type="EMBL" id="JBCGBO010000004">
    <property type="protein sequence ID" value="KAK9209305.1"/>
    <property type="molecule type" value="Genomic_DNA"/>
</dbReference>
<dbReference type="Proteomes" id="UP001428341">
    <property type="component" value="Unassembled WGS sequence"/>
</dbReference>
<evidence type="ECO:0000313" key="2">
    <source>
        <dbReference type="Proteomes" id="UP001428341"/>
    </source>
</evidence>
<organism evidence="1 2">
    <name type="scientific">Citrus x changshan-huyou</name>
    <dbReference type="NCBI Taxonomy" id="2935761"/>
    <lineage>
        <taxon>Eukaryota</taxon>
        <taxon>Viridiplantae</taxon>
        <taxon>Streptophyta</taxon>
        <taxon>Embryophyta</taxon>
        <taxon>Tracheophyta</taxon>
        <taxon>Spermatophyta</taxon>
        <taxon>Magnoliopsida</taxon>
        <taxon>eudicotyledons</taxon>
        <taxon>Gunneridae</taxon>
        <taxon>Pentapetalae</taxon>
        <taxon>rosids</taxon>
        <taxon>malvids</taxon>
        <taxon>Sapindales</taxon>
        <taxon>Rutaceae</taxon>
        <taxon>Aurantioideae</taxon>
        <taxon>Citrus</taxon>
    </lineage>
</organism>
<gene>
    <name evidence="1" type="ORF">WN944_001670</name>
</gene>
<dbReference type="AlphaFoldDB" id="A0AAP0QRL7"/>
<protein>
    <submittedName>
        <fullName evidence="1">Uncharacterized protein</fullName>
    </submittedName>
</protein>
<comment type="caution">
    <text evidence="1">The sequence shown here is derived from an EMBL/GenBank/DDBJ whole genome shotgun (WGS) entry which is preliminary data.</text>
</comment>
<evidence type="ECO:0000313" key="1">
    <source>
        <dbReference type="EMBL" id="KAK9209305.1"/>
    </source>
</evidence>